<evidence type="ECO:0000313" key="2">
    <source>
        <dbReference type="Proteomes" id="UP001231941"/>
    </source>
</evidence>
<protein>
    <submittedName>
        <fullName evidence="1">Uncharacterized protein</fullName>
    </submittedName>
</protein>
<accession>A0ABT9J4K7</accession>
<reference evidence="1 2" key="1">
    <citation type="submission" date="2023-08" db="EMBL/GenBank/DDBJ databases">
        <authorList>
            <person name="Park J.-S."/>
        </authorList>
    </citation>
    <scope>NUCLEOTIDE SEQUENCE [LARGE SCALE GENOMIC DNA]</scope>
    <source>
        <strain evidence="1 2">2205SS18-9</strain>
    </source>
</reference>
<name>A0ABT9J4K7_9BACL</name>
<comment type="caution">
    <text evidence="1">The sequence shown here is derived from an EMBL/GenBank/DDBJ whole genome shotgun (WGS) entry which is preliminary data.</text>
</comment>
<gene>
    <name evidence="1" type="ORF">Q5Y73_20855</name>
</gene>
<evidence type="ECO:0000313" key="1">
    <source>
        <dbReference type="EMBL" id="MDP5276548.1"/>
    </source>
</evidence>
<proteinExistence type="predicted"/>
<dbReference type="EMBL" id="JAVAMP010000015">
    <property type="protein sequence ID" value="MDP5276548.1"/>
    <property type="molecule type" value="Genomic_DNA"/>
</dbReference>
<dbReference type="RefSeq" id="WP_305993854.1">
    <property type="nucleotide sequence ID" value="NZ_JAVAMP010000015.1"/>
</dbReference>
<dbReference type="Proteomes" id="UP001231941">
    <property type="component" value="Unassembled WGS sequence"/>
</dbReference>
<sequence length="160" mass="17733">MSKVFYAQTNNPRIDLPQTGENRVILNLVIPDCYKYHNSFKIDGFFELNFLLGGTEILQQDAAFKMNLNYQLLDGIGDNCKELTPQLRETISGSILNTVQNNNVESIAFESNTTPNLTVVTEGIQESLYMIASVQESQGGIILPGVQFRALNATAVSIIK</sequence>
<keyword evidence="2" id="KW-1185">Reference proteome</keyword>
<organism evidence="1 2">
    <name type="scientific">Chengkuizengella axinellae</name>
    <dbReference type="NCBI Taxonomy" id="3064388"/>
    <lineage>
        <taxon>Bacteria</taxon>
        <taxon>Bacillati</taxon>
        <taxon>Bacillota</taxon>
        <taxon>Bacilli</taxon>
        <taxon>Bacillales</taxon>
        <taxon>Paenibacillaceae</taxon>
        <taxon>Chengkuizengella</taxon>
    </lineage>
</organism>